<protein>
    <submittedName>
        <fullName evidence="1">Hypothetical cytosolic protein</fullName>
    </submittedName>
</protein>
<dbReference type="Proteomes" id="UP000254559">
    <property type="component" value="Unassembled WGS sequence"/>
</dbReference>
<evidence type="ECO:0000313" key="1">
    <source>
        <dbReference type="EMBL" id="SUN62262.1"/>
    </source>
</evidence>
<name>A0A9X8T2I1_STREQ</name>
<dbReference type="EMBL" id="UHFO01000001">
    <property type="protein sequence ID" value="SUN62262.1"/>
    <property type="molecule type" value="Genomic_DNA"/>
</dbReference>
<reference evidence="1 2" key="1">
    <citation type="submission" date="2018-06" db="EMBL/GenBank/DDBJ databases">
        <authorList>
            <consortium name="Pathogen Informatics"/>
            <person name="Doyle S."/>
        </authorList>
    </citation>
    <scope>NUCLEOTIDE SEQUENCE [LARGE SCALE GENOMIC DNA]</scope>
    <source>
        <strain evidence="1 2">NCTC11564</strain>
    </source>
</reference>
<accession>A0A9X8T2I1</accession>
<organism evidence="1 2">
    <name type="scientific">Streptococcus dysgalactiae subsp. equisimilis</name>
    <name type="common">Streptococcus equisimilis</name>
    <dbReference type="NCBI Taxonomy" id="119602"/>
    <lineage>
        <taxon>Bacteria</taxon>
        <taxon>Bacillati</taxon>
        <taxon>Bacillota</taxon>
        <taxon>Bacilli</taxon>
        <taxon>Lactobacillales</taxon>
        <taxon>Streptococcaceae</taxon>
        <taxon>Streptococcus</taxon>
    </lineage>
</organism>
<sequence length="104" mass="12763">MKTLGKWLRFLIFLTFCISFWQKDYRRLTFEKEHKSYQDLVAPFYQNHPKLQELQLSEAIKLRHDLLDYVRKLNRDGWSYKAIQKGYLEHLTVGGNSYHFNERY</sequence>
<proteinExistence type="predicted"/>
<gene>
    <name evidence="1" type="ORF">NCTC11564_00417</name>
</gene>
<evidence type="ECO:0000313" key="2">
    <source>
        <dbReference type="Proteomes" id="UP000254559"/>
    </source>
</evidence>
<dbReference type="AlphaFoldDB" id="A0A9X8T2I1"/>
<comment type="caution">
    <text evidence="1">The sequence shown here is derived from an EMBL/GenBank/DDBJ whole genome shotgun (WGS) entry which is preliminary data.</text>
</comment>